<name>A0A9W8HUD7_9FUNG</name>
<keyword evidence="1" id="KW-0732">Signal</keyword>
<proteinExistence type="predicted"/>
<feature type="chain" id="PRO_5040899452" evidence="1">
    <location>
        <begin position="24"/>
        <end position="122"/>
    </location>
</feature>
<dbReference type="EMBL" id="JANBUO010000907">
    <property type="protein sequence ID" value="KAJ2800887.1"/>
    <property type="molecule type" value="Genomic_DNA"/>
</dbReference>
<evidence type="ECO:0000256" key="1">
    <source>
        <dbReference type="SAM" id="SignalP"/>
    </source>
</evidence>
<accession>A0A9W8HUD7</accession>
<dbReference type="AlphaFoldDB" id="A0A9W8HUD7"/>
<gene>
    <name evidence="2" type="ORF">H4R20_003892</name>
</gene>
<keyword evidence="3" id="KW-1185">Reference proteome</keyword>
<protein>
    <submittedName>
        <fullName evidence="2">Uncharacterized protein</fullName>
    </submittedName>
</protein>
<evidence type="ECO:0000313" key="3">
    <source>
        <dbReference type="Proteomes" id="UP001140094"/>
    </source>
</evidence>
<evidence type="ECO:0000313" key="2">
    <source>
        <dbReference type="EMBL" id="KAJ2800887.1"/>
    </source>
</evidence>
<reference evidence="2" key="1">
    <citation type="submission" date="2022-07" db="EMBL/GenBank/DDBJ databases">
        <title>Phylogenomic reconstructions and comparative analyses of Kickxellomycotina fungi.</title>
        <authorList>
            <person name="Reynolds N.K."/>
            <person name="Stajich J.E."/>
            <person name="Barry K."/>
            <person name="Grigoriev I.V."/>
            <person name="Crous P."/>
            <person name="Smith M.E."/>
        </authorList>
    </citation>
    <scope>NUCLEOTIDE SEQUENCE</scope>
    <source>
        <strain evidence="2">NRRL 1565</strain>
    </source>
</reference>
<comment type="caution">
    <text evidence="2">The sequence shown here is derived from an EMBL/GenBank/DDBJ whole genome shotgun (WGS) entry which is preliminary data.</text>
</comment>
<dbReference type="Proteomes" id="UP001140094">
    <property type="component" value="Unassembled WGS sequence"/>
</dbReference>
<feature type="signal peptide" evidence="1">
    <location>
        <begin position="1"/>
        <end position="23"/>
    </location>
</feature>
<sequence length="122" mass="12798">MNSEHVVAVGAGLLVVAPGPLLAMPTLIDSADGVGVTMWMIGGSGDRASLEHMRVVTIARLDRTDMGARIRKMSQGPAIVAVTTWMLRGTIQDTISAINRLAMLTDVSLDRVAGIAAMVSNI</sequence>
<organism evidence="2 3">
    <name type="scientific">Coemansia guatemalensis</name>
    <dbReference type="NCBI Taxonomy" id="2761395"/>
    <lineage>
        <taxon>Eukaryota</taxon>
        <taxon>Fungi</taxon>
        <taxon>Fungi incertae sedis</taxon>
        <taxon>Zoopagomycota</taxon>
        <taxon>Kickxellomycotina</taxon>
        <taxon>Kickxellomycetes</taxon>
        <taxon>Kickxellales</taxon>
        <taxon>Kickxellaceae</taxon>
        <taxon>Coemansia</taxon>
    </lineage>
</organism>